<proteinExistence type="predicted"/>
<protein>
    <recommendedName>
        <fullName evidence="3">S-adenosyl methyltransferase</fullName>
    </recommendedName>
</protein>
<organism evidence="1 2">
    <name type="scientific">Virgisporangium ochraceum</name>
    <dbReference type="NCBI Taxonomy" id="65505"/>
    <lineage>
        <taxon>Bacteria</taxon>
        <taxon>Bacillati</taxon>
        <taxon>Actinomycetota</taxon>
        <taxon>Actinomycetes</taxon>
        <taxon>Micromonosporales</taxon>
        <taxon>Micromonosporaceae</taxon>
        <taxon>Virgisporangium</taxon>
    </lineage>
</organism>
<name>A0A8J3ZVG0_9ACTN</name>
<gene>
    <name evidence="1" type="ORF">Voc01_053130</name>
</gene>
<sequence length="263" mass="28656">MNRPTWAPDDVDIDAPNAARMYDYALGGSHNFEVDRALVEQAEASMPGAKRIAHDNRAFLRRVVRWLADAGIRQYLDIGSGIPTLGNVHEIARAAAPGSRVLYVDIDPVAVAHSRSLLADDPAAHAIEGDLRDPDGILSHPEADLDLSRPVAVLLFAVLHFVGDDDDPAGLVRRLHDAVPAGSYLAISHGSPPPGRVEDAENVSRIYRRTPSPLHLRTRERILPLLGPFDLVEPGLVPVTDWHPDDPVDERQEALLGAVAVRR</sequence>
<dbReference type="Proteomes" id="UP000635606">
    <property type="component" value="Unassembled WGS sequence"/>
</dbReference>
<dbReference type="InterPro" id="IPR006764">
    <property type="entry name" value="SAM_dep_MeTrfase_SAV2177_type"/>
</dbReference>
<dbReference type="Pfam" id="PF04672">
    <property type="entry name" value="Methyltransf_19"/>
    <property type="match status" value="1"/>
</dbReference>
<dbReference type="InterPro" id="IPR029063">
    <property type="entry name" value="SAM-dependent_MTases_sf"/>
</dbReference>
<accession>A0A8J3ZVG0</accession>
<comment type="caution">
    <text evidence="1">The sequence shown here is derived from an EMBL/GenBank/DDBJ whole genome shotgun (WGS) entry which is preliminary data.</text>
</comment>
<evidence type="ECO:0000313" key="2">
    <source>
        <dbReference type="Proteomes" id="UP000635606"/>
    </source>
</evidence>
<dbReference type="EMBL" id="BOPH01000079">
    <property type="protein sequence ID" value="GIJ70396.1"/>
    <property type="molecule type" value="Genomic_DNA"/>
</dbReference>
<dbReference type="Gene3D" id="3.40.50.150">
    <property type="entry name" value="Vaccinia Virus protein VP39"/>
    <property type="match status" value="1"/>
</dbReference>
<keyword evidence="2" id="KW-1185">Reference proteome</keyword>
<dbReference type="SUPFAM" id="SSF53335">
    <property type="entry name" value="S-adenosyl-L-methionine-dependent methyltransferases"/>
    <property type="match status" value="1"/>
</dbReference>
<dbReference type="CDD" id="cd02440">
    <property type="entry name" value="AdoMet_MTases"/>
    <property type="match status" value="1"/>
</dbReference>
<dbReference type="AlphaFoldDB" id="A0A8J3ZVG0"/>
<evidence type="ECO:0000313" key="1">
    <source>
        <dbReference type="EMBL" id="GIJ70396.1"/>
    </source>
</evidence>
<dbReference type="RefSeq" id="WP_203930296.1">
    <property type="nucleotide sequence ID" value="NZ_BOPH01000079.1"/>
</dbReference>
<evidence type="ECO:0008006" key="3">
    <source>
        <dbReference type="Google" id="ProtNLM"/>
    </source>
</evidence>
<reference evidence="1" key="1">
    <citation type="submission" date="2021-01" db="EMBL/GenBank/DDBJ databases">
        <title>Whole genome shotgun sequence of Virgisporangium ochraceum NBRC 16418.</title>
        <authorList>
            <person name="Komaki H."/>
            <person name="Tamura T."/>
        </authorList>
    </citation>
    <scope>NUCLEOTIDE SEQUENCE</scope>
    <source>
        <strain evidence="1">NBRC 16418</strain>
    </source>
</reference>
<dbReference type="PIRSF" id="PIRSF017393">
    <property type="entry name" value="MTase_SAV2177"/>
    <property type="match status" value="1"/>
</dbReference>